<gene>
    <name evidence="2" type="ORF">GCM10011323_18580</name>
</gene>
<keyword evidence="1" id="KW-0812">Transmembrane</keyword>
<dbReference type="Proteomes" id="UP000634043">
    <property type="component" value="Unassembled WGS sequence"/>
</dbReference>
<sequence length="224" mass="26198">MFGFQDIPKFFLAFFVVLPVISFLHEGGHVFFAWLMGGKNIKVTVGTGDVLFRLGMLEVRQYYFWYGHCSFDNLKRKQRLAHILIFSGGMLFNALSALAVMYLVEKGTVEAGMLTYQFTYFSMYYIFFALLPMPYPDGSYSDGKYILDLIRNRPKAEYIYRIKWNKENEQWQVLDNKNVVETFHDEDKALARAHELAESHRPSRLLHTKNGEEVEVFNYPKVPL</sequence>
<reference evidence="3" key="1">
    <citation type="journal article" date="2019" name="Int. J. Syst. Evol. Microbiol.">
        <title>The Global Catalogue of Microorganisms (GCM) 10K type strain sequencing project: providing services to taxonomists for standard genome sequencing and annotation.</title>
        <authorList>
            <consortium name="The Broad Institute Genomics Platform"/>
            <consortium name="The Broad Institute Genome Sequencing Center for Infectious Disease"/>
            <person name="Wu L."/>
            <person name="Ma J."/>
        </authorList>
    </citation>
    <scope>NUCLEOTIDE SEQUENCE [LARGE SCALE GENOMIC DNA]</scope>
    <source>
        <strain evidence="3">CGMCC 1.12749</strain>
    </source>
</reference>
<keyword evidence="1" id="KW-0472">Membrane</keyword>
<accession>A0ABQ1W4A8</accession>
<comment type="caution">
    <text evidence="2">The sequence shown here is derived from an EMBL/GenBank/DDBJ whole genome shotgun (WGS) entry which is preliminary data.</text>
</comment>
<evidence type="ECO:0008006" key="4">
    <source>
        <dbReference type="Google" id="ProtNLM"/>
    </source>
</evidence>
<evidence type="ECO:0000313" key="3">
    <source>
        <dbReference type="Proteomes" id="UP000634043"/>
    </source>
</evidence>
<feature type="transmembrane region" description="Helical" evidence="1">
    <location>
        <begin position="83"/>
        <end position="104"/>
    </location>
</feature>
<dbReference type="RefSeq" id="WP_188501262.1">
    <property type="nucleotide sequence ID" value="NZ_BMFP01000003.1"/>
</dbReference>
<organism evidence="2 3">
    <name type="scientific">Pontibacter amylolyticus</name>
    <dbReference type="NCBI Taxonomy" id="1424080"/>
    <lineage>
        <taxon>Bacteria</taxon>
        <taxon>Pseudomonadati</taxon>
        <taxon>Bacteroidota</taxon>
        <taxon>Cytophagia</taxon>
        <taxon>Cytophagales</taxon>
        <taxon>Hymenobacteraceae</taxon>
        <taxon>Pontibacter</taxon>
    </lineage>
</organism>
<keyword evidence="1" id="KW-1133">Transmembrane helix</keyword>
<feature type="transmembrane region" description="Helical" evidence="1">
    <location>
        <begin position="12"/>
        <end position="35"/>
    </location>
</feature>
<feature type="transmembrane region" description="Helical" evidence="1">
    <location>
        <begin position="116"/>
        <end position="135"/>
    </location>
</feature>
<dbReference type="EMBL" id="BMFP01000003">
    <property type="protein sequence ID" value="GGG14411.1"/>
    <property type="molecule type" value="Genomic_DNA"/>
</dbReference>
<evidence type="ECO:0000256" key="1">
    <source>
        <dbReference type="SAM" id="Phobius"/>
    </source>
</evidence>
<proteinExistence type="predicted"/>
<name>A0ABQ1W4A8_9BACT</name>
<protein>
    <recommendedName>
        <fullName evidence="4">Peptidase M50 domain-containing protein</fullName>
    </recommendedName>
</protein>
<keyword evidence="3" id="KW-1185">Reference proteome</keyword>
<evidence type="ECO:0000313" key="2">
    <source>
        <dbReference type="EMBL" id="GGG14411.1"/>
    </source>
</evidence>